<dbReference type="EMBL" id="CP001708">
    <property type="protein sequence ID" value="ACV29748.1"/>
    <property type="molecule type" value="Genomic_DNA"/>
</dbReference>
<feature type="transmembrane region" description="Helical" evidence="1">
    <location>
        <begin position="120"/>
        <end position="139"/>
    </location>
</feature>
<feature type="transmembrane region" description="Helical" evidence="1">
    <location>
        <begin position="7"/>
        <end position="25"/>
    </location>
</feature>
<dbReference type="HOGENOM" id="CLU_066413_4_0_9"/>
<dbReference type="PANTHER" id="PTHR43592:SF15">
    <property type="entry name" value="CAAX AMINO TERMINAL PROTEASE FAMILY PROTEIN"/>
    <property type="match status" value="1"/>
</dbReference>
<keyword evidence="4" id="KW-1185">Reference proteome</keyword>
<feature type="transmembrane region" description="Helical" evidence="1">
    <location>
        <begin position="70"/>
        <end position="92"/>
    </location>
</feature>
<proteinExistence type="predicted"/>
<dbReference type="GO" id="GO:0080120">
    <property type="term" value="P:CAAX-box protein maturation"/>
    <property type="evidence" value="ECO:0007669"/>
    <property type="project" value="UniProtKB-ARBA"/>
</dbReference>
<dbReference type="OrthoDB" id="9782250at2"/>
<evidence type="ECO:0000313" key="4">
    <source>
        <dbReference type="Proteomes" id="UP000002294"/>
    </source>
</evidence>
<organism evidence="3 4">
    <name type="scientific">Anaerococcus prevotii (strain ATCC 9321 / DSM 20548 / JCM 6508 / NCTC 11806 / PC1)</name>
    <name type="common">Peptostreptococcus prevotii</name>
    <name type="synonym">Peptococcus prevotii</name>
    <dbReference type="NCBI Taxonomy" id="525919"/>
    <lineage>
        <taxon>Bacteria</taxon>
        <taxon>Bacillati</taxon>
        <taxon>Bacillota</taxon>
        <taxon>Tissierellia</taxon>
        <taxon>Tissierellales</taxon>
        <taxon>Peptoniphilaceae</taxon>
        <taxon>Anaerococcus</taxon>
    </lineage>
</organism>
<feature type="transmembrane region" description="Helical" evidence="1">
    <location>
        <begin position="160"/>
        <end position="187"/>
    </location>
</feature>
<dbReference type="RefSeq" id="WP_015778644.1">
    <property type="nucleotide sequence ID" value="NC_013171.1"/>
</dbReference>
<reference evidence="3 4" key="1">
    <citation type="journal article" date="2009" name="Stand. Genomic Sci.">
        <title>Complete genome sequence of Anaerococcus prevotii type strain (PC1).</title>
        <authorList>
            <person name="Labutti K."/>
            <person name="Pukall R."/>
            <person name="Steenblock K."/>
            <person name="Glavina Del Rio T."/>
            <person name="Tice H."/>
            <person name="Copeland A."/>
            <person name="Cheng J.F."/>
            <person name="Lucas S."/>
            <person name="Chen F."/>
            <person name="Nolan M."/>
            <person name="Bruce D."/>
            <person name="Goodwin L."/>
            <person name="Pitluck S."/>
            <person name="Ivanova N."/>
            <person name="Mavromatis K."/>
            <person name="Ovchinnikova G."/>
            <person name="Pati A."/>
            <person name="Chen A."/>
            <person name="Palaniappan K."/>
            <person name="Land M."/>
            <person name="Hauser L."/>
            <person name="Chang Y.J."/>
            <person name="Jeffries C.D."/>
            <person name="Chain P."/>
            <person name="Saunders E."/>
            <person name="Brettin T."/>
            <person name="Detter J.C."/>
            <person name="Han C."/>
            <person name="Goker M."/>
            <person name="Bristow J."/>
            <person name="Eisen J.A."/>
            <person name="Markowitz V."/>
            <person name="Hugenholtz P."/>
            <person name="Kyrpides N.C."/>
            <person name="Klenk H.P."/>
            <person name="Lapidus A."/>
        </authorList>
    </citation>
    <scope>NUCLEOTIDE SEQUENCE [LARGE SCALE GENOMIC DNA]</scope>
    <source>
        <strain evidence="4">ATCC 9321 / DSM 20548 / JCM 6508 / NCTC 11806 / PC1</strain>
    </source>
</reference>
<accession>C7REY5</accession>
<protein>
    <submittedName>
        <fullName evidence="3">Abortive infection protein</fullName>
    </submittedName>
</protein>
<dbReference type="STRING" id="525919.Apre_1730"/>
<sequence>MIAVIFLIVNILYDIGVGILSGLILGEVQPLYYLVITQVSKLIFVGIFVKIRSKKYRDDYIKIGSLKKDSYKLVIIGLGLAGFGNLLVSAIMKIFEDNAYVNNVIETLNQALSFSNNYEYVLMIFSVVILAPILEEYLFRGILFAELKKSPKAKIIITALTFAIYHLNLIQGLNTLFIGLVLGYIYYYRRNVKEVILVHMVNNLVAVFPNEVLGLACIIAIGFAIKFLIDFRKNPRN</sequence>
<dbReference type="Proteomes" id="UP000002294">
    <property type="component" value="Chromosome"/>
</dbReference>
<dbReference type="PANTHER" id="PTHR43592">
    <property type="entry name" value="CAAX AMINO TERMINAL PROTEASE"/>
    <property type="match status" value="1"/>
</dbReference>
<feature type="transmembrane region" description="Helical" evidence="1">
    <location>
        <begin position="207"/>
        <end position="229"/>
    </location>
</feature>
<feature type="transmembrane region" description="Helical" evidence="1">
    <location>
        <begin position="31"/>
        <end position="49"/>
    </location>
</feature>
<evidence type="ECO:0000259" key="2">
    <source>
        <dbReference type="Pfam" id="PF02517"/>
    </source>
</evidence>
<feature type="domain" description="CAAX prenyl protease 2/Lysostaphin resistance protein A-like" evidence="2">
    <location>
        <begin position="120"/>
        <end position="205"/>
    </location>
</feature>
<dbReference type="Pfam" id="PF02517">
    <property type="entry name" value="Rce1-like"/>
    <property type="match status" value="1"/>
</dbReference>
<gene>
    <name evidence="3" type="ordered locus">Apre_1730</name>
</gene>
<keyword evidence="1" id="KW-0472">Membrane</keyword>
<dbReference type="KEGG" id="apr:Apre_1730"/>
<dbReference type="GO" id="GO:0004175">
    <property type="term" value="F:endopeptidase activity"/>
    <property type="evidence" value="ECO:0007669"/>
    <property type="project" value="UniProtKB-ARBA"/>
</dbReference>
<keyword evidence="1" id="KW-0812">Transmembrane</keyword>
<evidence type="ECO:0000256" key="1">
    <source>
        <dbReference type="SAM" id="Phobius"/>
    </source>
</evidence>
<name>C7REY5_ANAPD</name>
<dbReference type="AlphaFoldDB" id="C7REY5"/>
<keyword evidence="1" id="KW-1133">Transmembrane helix</keyword>
<evidence type="ECO:0000313" key="3">
    <source>
        <dbReference type="EMBL" id="ACV29748.1"/>
    </source>
</evidence>
<dbReference type="eggNOG" id="COG1266">
    <property type="taxonomic scope" value="Bacteria"/>
</dbReference>
<dbReference type="MEROPS" id="G05.007"/>
<dbReference type="InterPro" id="IPR003675">
    <property type="entry name" value="Rce1/LyrA-like_dom"/>
</dbReference>